<protein>
    <submittedName>
        <fullName evidence="2">Na-translocating system protein MpsC family protein</fullName>
    </submittedName>
</protein>
<keyword evidence="3" id="KW-1185">Reference proteome</keyword>
<accession>A0ABW0YUI0</accession>
<gene>
    <name evidence="2" type="ORF">ACFPU1_12935</name>
</gene>
<dbReference type="RefSeq" id="WP_385941966.1">
    <property type="nucleotide sequence ID" value="NZ_JBHSOZ010000005.1"/>
</dbReference>
<dbReference type="Pfam" id="PF10057">
    <property type="entry name" value="MpsC"/>
    <property type="match status" value="1"/>
</dbReference>
<organism evidence="2 3">
    <name type="scientific">Thalassorhabdus alkalitolerans</name>
    <dbReference type="NCBI Taxonomy" id="2282697"/>
    <lineage>
        <taxon>Bacteria</taxon>
        <taxon>Bacillati</taxon>
        <taxon>Bacillota</taxon>
        <taxon>Bacilli</taxon>
        <taxon>Bacillales</taxon>
        <taxon>Bacillaceae</taxon>
        <taxon>Thalassorhabdus</taxon>
    </lineage>
</organism>
<evidence type="ECO:0000259" key="1">
    <source>
        <dbReference type="Pfam" id="PF10057"/>
    </source>
</evidence>
<proteinExistence type="predicted"/>
<sequence length="225" mass="26372">MENKIAGYVGRMIRNHFGKGPKSVYVTISYPYITIYLEDFLGQMENVLLRKNDQMTVLHIREKLMAALLPEIKTFVYGITDLEVYDFYYDWNLDNRTGMFMGTLAKNEEAESISQDFHKKELLEQEVIAVSNEVQKAPERIYSAQVNDLSFLVIREGILLPIEKEMIFLGFGEDLKVAKRRLEKRNLHEGRRFEKILNKKISDIFVDWETELDKSITTFIIDSKQ</sequence>
<reference evidence="3" key="1">
    <citation type="journal article" date="2019" name="Int. J. Syst. Evol. Microbiol.">
        <title>The Global Catalogue of Microorganisms (GCM) 10K type strain sequencing project: providing services to taxonomists for standard genome sequencing and annotation.</title>
        <authorList>
            <consortium name="The Broad Institute Genomics Platform"/>
            <consortium name="The Broad Institute Genome Sequencing Center for Infectious Disease"/>
            <person name="Wu L."/>
            <person name="Ma J."/>
        </authorList>
    </citation>
    <scope>NUCLEOTIDE SEQUENCE [LARGE SCALE GENOMIC DNA]</scope>
    <source>
        <strain evidence="3">CECT 7184</strain>
    </source>
</reference>
<evidence type="ECO:0000313" key="2">
    <source>
        <dbReference type="EMBL" id="MFC5713689.1"/>
    </source>
</evidence>
<dbReference type="Proteomes" id="UP001596142">
    <property type="component" value="Unassembled WGS sequence"/>
</dbReference>
<name>A0ABW0YUI0_9BACI</name>
<feature type="domain" description="Na+-translocating membrane potential-generating system MpsC" evidence="1">
    <location>
        <begin position="1"/>
        <end position="105"/>
    </location>
</feature>
<dbReference type="EMBL" id="JBHSOZ010000005">
    <property type="protein sequence ID" value="MFC5713689.1"/>
    <property type="molecule type" value="Genomic_DNA"/>
</dbReference>
<dbReference type="InterPro" id="IPR018745">
    <property type="entry name" value="MpsC"/>
</dbReference>
<comment type="caution">
    <text evidence="2">The sequence shown here is derived from an EMBL/GenBank/DDBJ whole genome shotgun (WGS) entry which is preliminary data.</text>
</comment>
<evidence type="ECO:0000313" key="3">
    <source>
        <dbReference type="Proteomes" id="UP001596142"/>
    </source>
</evidence>